<reference evidence="4 5" key="1">
    <citation type="submission" date="2018-09" db="EMBL/GenBank/DDBJ databases">
        <title>Genomic Encyclopedia of Archaeal and Bacterial Type Strains, Phase II (KMG-II): from individual species to whole genera.</title>
        <authorList>
            <person name="Goeker M."/>
        </authorList>
    </citation>
    <scope>NUCLEOTIDE SEQUENCE [LARGE SCALE GENOMIC DNA]</scope>
    <source>
        <strain evidence="4 5">DSM 11458</strain>
    </source>
</reference>
<dbReference type="InterPro" id="IPR001343">
    <property type="entry name" value="Hemolysn_Ca-bd"/>
</dbReference>
<dbReference type="Pfam" id="PF00353">
    <property type="entry name" value="HemolysinCabind"/>
    <property type="match status" value="2"/>
</dbReference>
<sequence length="439" mass="47348">MAPLFQTNRPAKVWHDCFLMPFNRGIFARLYCKCLKINTKLTYFFDEIANRSNLKLWWCVACPRGVFSEDVVMPDIFGTNLADSIPGTDEDDLIAGGEGNDTIDGRAGNDELQGEDGNDLMFGGDGSDTLVGGTGDDDMFGGAGDDVLLGGEGNNLFNGGAGADTMTGGAGRDIFYNVTAGDVIDGGEGGDADFDRINLEGSIPEGGSYTITRDPDNRENGTVNYLDADANDAGRIVFSNIEKVVPCFTPGTRIATPRGEVAVEELKLGDRVITRDNGLQNIRWIGRVALTAKDLRDKAHLSPILIAKGALGNDLPERDMMVSPNHRMLVANDKTALYFEEREVLVAAKHLTGLAGVTVVDEIDVTYIHLMFDQHEVILSDGTWSESFQPGLQSLAGVGNAQRTELFELFPELATEAGIKSYASARRSVKAHEAALLVN</sequence>
<comment type="caution">
    <text evidence="4">The sequence shown here is derived from an EMBL/GenBank/DDBJ whole genome shotgun (WGS) entry which is preliminary data.</text>
</comment>
<dbReference type="InterPro" id="IPR028992">
    <property type="entry name" value="Hedgehog/Intein_dom"/>
</dbReference>
<gene>
    <name evidence="4" type="ORF">C8N30_3090</name>
</gene>
<dbReference type="PANTHER" id="PTHR38340">
    <property type="entry name" value="S-LAYER PROTEIN"/>
    <property type="match status" value="1"/>
</dbReference>
<dbReference type="Gene3D" id="2.150.10.10">
    <property type="entry name" value="Serralysin-like metalloprotease, C-terminal"/>
    <property type="match status" value="2"/>
</dbReference>
<comment type="subcellular location">
    <subcellularLocation>
        <location evidence="1">Secreted</location>
    </subcellularLocation>
</comment>
<dbReference type="EMBL" id="RAQK01000002">
    <property type="protein sequence ID" value="RKE93986.1"/>
    <property type="molecule type" value="Genomic_DNA"/>
</dbReference>
<dbReference type="SUPFAM" id="SSF51120">
    <property type="entry name" value="beta-Roll"/>
    <property type="match status" value="1"/>
</dbReference>
<organism evidence="4 5">
    <name type="scientific">Sulfitobacter guttiformis</name>
    <dbReference type="NCBI Taxonomy" id="74349"/>
    <lineage>
        <taxon>Bacteria</taxon>
        <taxon>Pseudomonadati</taxon>
        <taxon>Pseudomonadota</taxon>
        <taxon>Alphaproteobacteria</taxon>
        <taxon>Rhodobacterales</taxon>
        <taxon>Roseobacteraceae</taxon>
        <taxon>Sulfitobacter</taxon>
    </lineage>
</organism>
<dbReference type="Pfam" id="PF13403">
    <property type="entry name" value="Hint_2"/>
    <property type="match status" value="1"/>
</dbReference>
<dbReference type="AlphaFoldDB" id="A0A420DIC2"/>
<dbReference type="SMART" id="SM00306">
    <property type="entry name" value="HintN"/>
    <property type="match status" value="1"/>
</dbReference>
<evidence type="ECO:0000313" key="5">
    <source>
        <dbReference type="Proteomes" id="UP000284407"/>
    </source>
</evidence>
<dbReference type="SUPFAM" id="SSF51294">
    <property type="entry name" value="Hedgehog/intein (Hint) domain"/>
    <property type="match status" value="1"/>
</dbReference>
<dbReference type="GO" id="GO:0005509">
    <property type="term" value="F:calcium ion binding"/>
    <property type="evidence" value="ECO:0007669"/>
    <property type="project" value="InterPro"/>
</dbReference>
<dbReference type="InterPro" id="IPR036844">
    <property type="entry name" value="Hint_dom_sf"/>
</dbReference>
<keyword evidence="2" id="KW-0964">Secreted</keyword>
<dbReference type="GO" id="GO:0005576">
    <property type="term" value="C:extracellular region"/>
    <property type="evidence" value="ECO:0007669"/>
    <property type="project" value="UniProtKB-SubCell"/>
</dbReference>
<dbReference type="InterPro" id="IPR003587">
    <property type="entry name" value="Hint_dom_N"/>
</dbReference>
<dbReference type="PANTHER" id="PTHR38340:SF1">
    <property type="entry name" value="S-LAYER PROTEIN"/>
    <property type="match status" value="1"/>
</dbReference>
<name>A0A420DIC2_9RHOB</name>
<evidence type="ECO:0000259" key="3">
    <source>
        <dbReference type="SMART" id="SM00306"/>
    </source>
</evidence>
<keyword evidence="5" id="KW-1185">Reference proteome</keyword>
<evidence type="ECO:0000313" key="4">
    <source>
        <dbReference type="EMBL" id="RKE93986.1"/>
    </source>
</evidence>
<protein>
    <submittedName>
        <fullName evidence="4">Hemolysin type calcium-binding protein</fullName>
    </submittedName>
</protein>
<dbReference type="PRINTS" id="PR00313">
    <property type="entry name" value="CABNDNGRPT"/>
</dbReference>
<dbReference type="PROSITE" id="PS50817">
    <property type="entry name" value="INTEIN_N_TER"/>
    <property type="match status" value="1"/>
</dbReference>
<dbReference type="InterPro" id="IPR006141">
    <property type="entry name" value="Intein_N"/>
</dbReference>
<dbReference type="InterPro" id="IPR050557">
    <property type="entry name" value="RTX_toxin/Mannuronan_C5-epim"/>
</dbReference>
<accession>A0A420DIC2</accession>
<dbReference type="STRING" id="1443111.Z949_1418"/>
<dbReference type="GO" id="GO:0016539">
    <property type="term" value="P:intein-mediated protein splicing"/>
    <property type="evidence" value="ECO:0007669"/>
    <property type="project" value="InterPro"/>
</dbReference>
<evidence type="ECO:0000256" key="1">
    <source>
        <dbReference type="ARBA" id="ARBA00004613"/>
    </source>
</evidence>
<dbReference type="Proteomes" id="UP000284407">
    <property type="component" value="Unassembled WGS sequence"/>
</dbReference>
<dbReference type="Gene3D" id="2.170.16.10">
    <property type="entry name" value="Hedgehog/Intein (Hint) domain"/>
    <property type="match status" value="1"/>
</dbReference>
<evidence type="ECO:0000256" key="2">
    <source>
        <dbReference type="ARBA" id="ARBA00022525"/>
    </source>
</evidence>
<dbReference type="InterPro" id="IPR011049">
    <property type="entry name" value="Serralysin-like_metalloprot_C"/>
</dbReference>
<feature type="domain" description="Hint" evidence="3">
    <location>
        <begin position="245"/>
        <end position="361"/>
    </location>
</feature>
<proteinExistence type="predicted"/>